<proteinExistence type="predicted"/>
<evidence type="ECO:0000313" key="2">
    <source>
        <dbReference type="Proteomes" id="UP000276133"/>
    </source>
</evidence>
<evidence type="ECO:0000313" key="1">
    <source>
        <dbReference type="EMBL" id="RNA43358.1"/>
    </source>
</evidence>
<gene>
    <name evidence="1" type="ORF">BpHYR1_036402</name>
</gene>
<dbReference type="Proteomes" id="UP000276133">
    <property type="component" value="Unassembled WGS sequence"/>
</dbReference>
<protein>
    <submittedName>
        <fullName evidence="1">Uncharacterized protein</fullName>
    </submittedName>
</protein>
<sequence length="77" mass="8985">MKELDVKELDMRKRCEKSLSTGLRLKGSTKQQGEEIGELIESQYLPEMPALFQKADREKQQWLQSKHVMSLSENECD</sequence>
<reference evidence="1 2" key="1">
    <citation type="journal article" date="2018" name="Sci. Rep.">
        <title>Genomic signatures of local adaptation to the degree of environmental predictability in rotifers.</title>
        <authorList>
            <person name="Franch-Gras L."/>
            <person name="Hahn C."/>
            <person name="Garcia-Roger E.M."/>
            <person name="Carmona M.J."/>
            <person name="Serra M."/>
            <person name="Gomez A."/>
        </authorList>
    </citation>
    <scope>NUCLEOTIDE SEQUENCE [LARGE SCALE GENOMIC DNA]</scope>
    <source>
        <strain evidence="1">HYR1</strain>
    </source>
</reference>
<name>A0A3M7T6A0_BRAPC</name>
<dbReference type="AlphaFoldDB" id="A0A3M7T6A0"/>
<dbReference type="EMBL" id="REGN01000234">
    <property type="protein sequence ID" value="RNA43358.1"/>
    <property type="molecule type" value="Genomic_DNA"/>
</dbReference>
<dbReference type="OrthoDB" id="303107at2759"/>
<comment type="caution">
    <text evidence="1">The sequence shown here is derived from an EMBL/GenBank/DDBJ whole genome shotgun (WGS) entry which is preliminary data.</text>
</comment>
<accession>A0A3M7T6A0</accession>
<feature type="non-terminal residue" evidence="1">
    <location>
        <position position="77"/>
    </location>
</feature>
<keyword evidence="2" id="KW-1185">Reference proteome</keyword>
<organism evidence="1 2">
    <name type="scientific">Brachionus plicatilis</name>
    <name type="common">Marine rotifer</name>
    <name type="synonym">Brachionus muelleri</name>
    <dbReference type="NCBI Taxonomy" id="10195"/>
    <lineage>
        <taxon>Eukaryota</taxon>
        <taxon>Metazoa</taxon>
        <taxon>Spiralia</taxon>
        <taxon>Gnathifera</taxon>
        <taxon>Rotifera</taxon>
        <taxon>Eurotatoria</taxon>
        <taxon>Monogononta</taxon>
        <taxon>Pseudotrocha</taxon>
        <taxon>Ploima</taxon>
        <taxon>Brachionidae</taxon>
        <taxon>Brachionus</taxon>
    </lineage>
</organism>